<dbReference type="AlphaFoldDB" id="A0A453K1I9"/>
<evidence type="ECO:0000313" key="3">
    <source>
        <dbReference type="Proteomes" id="UP000015105"/>
    </source>
</evidence>
<reference evidence="2" key="4">
    <citation type="submission" date="2019-03" db="UniProtKB">
        <authorList>
            <consortium name="EnsemblPlants"/>
        </authorList>
    </citation>
    <scope>IDENTIFICATION</scope>
</reference>
<evidence type="ECO:0000259" key="1">
    <source>
        <dbReference type="Pfam" id="PF03367"/>
    </source>
</evidence>
<reference evidence="2" key="3">
    <citation type="journal article" date="2017" name="Nature">
        <title>Genome sequence of the progenitor of the wheat D genome Aegilops tauschii.</title>
        <authorList>
            <person name="Luo M.C."/>
            <person name="Gu Y.Q."/>
            <person name="Puiu D."/>
            <person name="Wang H."/>
            <person name="Twardziok S.O."/>
            <person name="Deal K.R."/>
            <person name="Huo N."/>
            <person name="Zhu T."/>
            <person name="Wang L."/>
            <person name="Wang Y."/>
            <person name="McGuire P.E."/>
            <person name="Liu S."/>
            <person name="Long H."/>
            <person name="Ramasamy R.K."/>
            <person name="Rodriguez J.C."/>
            <person name="Van S.L."/>
            <person name="Yuan L."/>
            <person name="Wang Z."/>
            <person name="Xia Z."/>
            <person name="Xiao L."/>
            <person name="Anderson O.D."/>
            <person name="Ouyang S."/>
            <person name="Liang Y."/>
            <person name="Zimin A.V."/>
            <person name="Pertea G."/>
            <person name="Qi P."/>
            <person name="Bennetzen J.L."/>
            <person name="Dai X."/>
            <person name="Dawson M.W."/>
            <person name="Muller H.G."/>
            <person name="Kugler K."/>
            <person name="Rivarola-Duarte L."/>
            <person name="Spannagl M."/>
            <person name="Mayer K.F.X."/>
            <person name="Lu F.H."/>
            <person name="Bevan M.W."/>
            <person name="Leroy P."/>
            <person name="Li P."/>
            <person name="You F.M."/>
            <person name="Sun Q."/>
            <person name="Liu Z."/>
            <person name="Lyons E."/>
            <person name="Wicker T."/>
            <person name="Salzberg S.L."/>
            <person name="Devos K.M."/>
            <person name="Dvorak J."/>
        </authorList>
    </citation>
    <scope>NUCLEOTIDE SEQUENCE [LARGE SCALE GENOMIC DNA]</scope>
    <source>
        <strain evidence="2">cv. AL8/78</strain>
    </source>
</reference>
<sequence>MRTFFWSGHHEVAADYDSQLPGDKVVVMAFECPQCNERNYEVQFAGQFRPNNQR</sequence>
<keyword evidence="3" id="KW-1185">Reference proteome</keyword>
<dbReference type="Proteomes" id="UP000015105">
    <property type="component" value="Chromosome 5D"/>
</dbReference>
<proteinExistence type="predicted"/>
<organism evidence="2 3">
    <name type="scientific">Aegilops tauschii subsp. strangulata</name>
    <name type="common">Goatgrass</name>
    <dbReference type="NCBI Taxonomy" id="200361"/>
    <lineage>
        <taxon>Eukaryota</taxon>
        <taxon>Viridiplantae</taxon>
        <taxon>Streptophyta</taxon>
        <taxon>Embryophyta</taxon>
        <taxon>Tracheophyta</taxon>
        <taxon>Spermatophyta</taxon>
        <taxon>Magnoliopsida</taxon>
        <taxon>Liliopsida</taxon>
        <taxon>Poales</taxon>
        <taxon>Poaceae</taxon>
        <taxon>BOP clade</taxon>
        <taxon>Pooideae</taxon>
        <taxon>Triticodae</taxon>
        <taxon>Triticeae</taxon>
        <taxon>Triticinae</taxon>
        <taxon>Aegilops</taxon>
    </lineage>
</organism>
<reference evidence="3" key="2">
    <citation type="journal article" date="2017" name="Nat. Plants">
        <title>The Aegilops tauschii genome reveals multiple impacts of transposons.</title>
        <authorList>
            <person name="Zhao G."/>
            <person name="Zou C."/>
            <person name="Li K."/>
            <person name="Wang K."/>
            <person name="Li T."/>
            <person name="Gao L."/>
            <person name="Zhang X."/>
            <person name="Wang H."/>
            <person name="Yang Z."/>
            <person name="Liu X."/>
            <person name="Jiang W."/>
            <person name="Mao L."/>
            <person name="Kong X."/>
            <person name="Jiao Y."/>
            <person name="Jia J."/>
        </authorList>
    </citation>
    <scope>NUCLEOTIDE SEQUENCE [LARGE SCALE GENOMIC DNA]</scope>
    <source>
        <strain evidence="3">cv. AL8/78</strain>
    </source>
</reference>
<dbReference type="InterPro" id="IPR004457">
    <property type="entry name" value="Znf_ZPR1"/>
</dbReference>
<evidence type="ECO:0000313" key="2">
    <source>
        <dbReference type="EnsemblPlants" id="AET5Gv20261400.2"/>
    </source>
</evidence>
<reference evidence="2" key="5">
    <citation type="journal article" date="2021" name="G3 (Bethesda)">
        <title>Aegilops tauschii genome assembly Aet v5.0 features greater sequence contiguity and improved annotation.</title>
        <authorList>
            <person name="Wang L."/>
            <person name="Zhu T."/>
            <person name="Rodriguez J.C."/>
            <person name="Deal K.R."/>
            <person name="Dubcovsky J."/>
            <person name="McGuire P.E."/>
            <person name="Lux T."/>
            <person name="Spannagl M."/>
            <person name="Mayer K.F.X."/>
            <person name="Baldrich P."/>
            <person name="Meyers B.C."/>
            <person name="Huo N."/>
            <person name="Gu Y.Q."/>
            <person name="Zhou H."/>
            <person name="Devos K.M."/>
            <person name="Bennetzen J.L."/>
            <person name="Unver T."/>
            <person name="Budak H."/>
            <person name="Gulick P.J."/>
            <person name="Galiba G."/>
            <person name="Kalapos B."/>
            <person name="Nelson D.R."/>
            <person name="Li P."/>
            <person name="You F.M."/>
            <person name="Luo M.C."/>
            <person name="Dvorak J."/>
        </authorList>
    </citation>
    <scope>NUCLEOTIDE SEQUENCE [LARGE SCALE GENOMIC DNA]</scope>
    <source>
        <strain evidence="2">cv. AL8/78</strain>
    </source>
</reference>
<dbReference type="Gene3D" id="2.20.25.420">
    <property type="entry name" value="ZPR1, zinc finger domain"/>
    <property type="match status" value="1"/>
</dbReference>
<feature type="domain" description="Zinc finger ZPR1-type" evidence="1">
    <location>
        <begin position="24"/>
        <end position="49"/>
    </location>
</feature>
<dbReference type="Gramene" id="AET5Gv20261400.2">
    <property type="protein sequence ID" value="AET5Gv20261400.2"/>
    <property type="gene ID" value="AET5Gv20261400"/>
</dbReference>
<dbReference type="EnsemblPlants" id="AET5Gv20261400.2">
    <property type="protein sequence ID" value="AET5Gv20261400.2"/>
    <property type="gene ID" value="AET5Gv20261400"/>
</dbReference>
<reference evidence="3" key="1">
    <citation type="journal article" date="2014" name="Science">
        <title>Ancient hybridizations among the ancestral genomes of bread wheat.</title>
        <authorList>
            <consortium name="International Wheat Genome Sequencing Consortium,"/>
            <person name="Marcussen T."/>
            <person name="Sandve S.R."/>
            <person name="Heier L."/>
            <person name="Spannagl M."/>
            <person name="Pfeifer M."/>
            <person name="Jakobsen K.S."/>
            <person name="Wulff B.B."/>
            <person name="Steuernagel B."/>
            <person name="Mayer K.F."/>
            <person name="Olsen O.A."/>
        </authorList>
    </citation>
    <scope>NUCLEOTIDE SEQUENCE [LARGE SCALE GENOMIC DNA]</scope>
    <source>
        <strain evidence="3">cv. AL8/78</strain>
    </source>
</reference>
<name>A0A453K1I9_AEGTS</name>
<dbReference type="InterPro" id="IPR042452">
    <property type="entry name" value="ZPR1_Znf1/2"/>
</dbReference>
<dbReference type="GO" id="GO:0008270">
    <property type="term" value="F:zinc ion binding"/>
    <property type="evidence" value="ECO:0007669"/>
    <property type="project" value="InterPro"/>
</dbReference>
<dbReference type="Pfam" id="PF03367">
    <property type="entry name" value="Zn_ribbon_ZPR1"/>
    <property type="match status" value="1"/>
</dbReference>
<protein>
    <recommendedName>
        <fullName evidence="1">Zinc finger ZPR1-type domain-containing protein</fullName>
    </recommendedName>
</protein>
<accession>A0A453K1I9</accession>